<evidence type="ECO:0008006" key="3">
    <source>
        <dbReference type="Google" id="ProtNLM"/>
    </source>
</evidence>
<organism evidence="1 2">
    <name type="scientific">Necator americanus</name>
    <name type="common">Human hookworm</name>
    <dbReference type="NCBI Taxonomy" id="51031"/>
    <lineage>
        <taxon>Eukaryota</taxon>
        <taxon>Metazoa</taxon>
        <taxon>Ecdysozoa</taxon>
        <taxon>Nematoda</taxon>
        <taxon>Chromadorea</taxon>
        <taxon>Rhabditida</taxon>
        <taxon>Rhabditina</taxon>
        <taxon>Rhabditomorpha</taxon>
        <taxon>Strongyloidea</taxon>
        <taxon>Ancylostomatidae</taxon>
        <taxon>Bunostominae</taxon>
        <taxon>Necator</taxon>
    </lineage>
</organism>
<keyword evidence="2" id="KW-1185">Reference proteome</keyword>
<sequence length="256" mass="28708">MNSREISEKVKAMIMSEVHLHSANQGTKSMHDGTIIQDKIGESIVTTTPDGWNKFIMYPEGFYANYCIGPLYSECAHDDPEVENILSFGDMVSFCRTLLPMVKGAMEGLWLLFPSCRESETISMTSRAVSLWPRTEVVLSNLRLDRLTSVAYRRTPGTALPSVQRTEACMKIDHIHIVSKLIEVSREHKMPLCLTFVDLNKAFGSVETEAVMKALDNHTGISSIGSAKKMPVPASEGDLTRRPTWYIGRKTYDRSQ</sequence>
<comment type="caution">
    <text evidence="1">The sequence shown here is derived from an EMBL/GenBank/DDBJ whole genome shotgun (WGS) entry which is preliminary data.</text>
</comment>
<proteinExistence type="predicted"/>
<dbReference type="Proteomes" id="UP001303046">
    <property type="component" value="Unassembled WGS sequence"/>
</dbReference>
<reference evidence="1 2" key="1">
    <citation type="submission" date="2023-08" db="EMBL/GenBank/DDBJ databases">
        <title>A Necator americanus chromosomal reference genome.</title>
        <authorList>
            <person name="Ilik V."/>
            <person name="Petrzelkova K.J."/>
            <person name="Pardy F."/>
            <person name="Fuh T."/>
            <person name="Niatou-Singa F.S."/>
            <person name="Gouil Q."/>
            <person name="Baker L."/>
            <person name="Ritchie M.E."/>
            <person name="Jex A.R."/>
            <person name="Gazzola D."/>
            <person name="Li H."/>
            <person name="Toshio Fujiwara R."/>
            <person name="Zhan B."/>
            <person name="Aroian R.V."/>
            <person name="Pafco B."/>
            <person name="Schwarz E.M."/>
        </authorList>
    </citation>
    <scope>NUCLEOTIDE SEQUENCE [LARGE SCALE GENOMIC DNA]</scope>
    <source>
        <strain evidence="1 2">Aroian</strain>
        <tissue evidence="1">Whole animal</tissue>
    </source>
</reference>
<accession>A0ABR1DV77</accession>
<name>A0ABR1DV77_NECAM</name>
<protein>
    <recommendedName>
        <fullName evidence="3">Reverse transcriptase domain-containing protein</fullName>
    </recommendedName>
</protein>
<dbReference type="EMBL" id="JAVFWL010000005">
    <property type="protein sequence ID" value="KAK6754103.1"/>
    <property type="molecule type" value="Genomic_DNA"/>
</dbReference>
<evidence type="ECO:0000313" key="1">
    <source>
        <dbReference type="EMBL" id="KAK6754103.1"/>
    </source>
</evidence>
<gene>
    <name evidence="1" type="primary">Necator_chrV.g18022</name>
    <name evidence="1" type="ORF">RB195_013232</name>
</gene>
<evidence type="ECO:0000313" key="2">
    <source>
        <dbReference type="Proteomes" id="UP001303046"/>
    </source>
</evidence>